<feature type="domain" description="Rhodanese" evidence="2">
    <location>
        <begin position="38"/>
        <end position="138"/>
    </location>
</feature>
<protein>
    <submittedName>
        <fullName evidence="3">Rhodanese-related sulfurtransferase</fullName>
    </submittedName>
</protein>
<evidence type="ECO:0000256" key="1">
    <source>
        <dbReference type="SAM" id="SignalP"/>
    </source>
</evidence>
<keyword evidence="1" id="KW-0732">Signal</keyword>
<dbReference type="InterPro" id="IPR036873">
    <property type="entry name" value="Rhodanese-like_dom_sf"/>
</dbReference>
<dbReference type="InterPro" id="IPR001763">
    <property type="entry name" value="Rhodanese-like_dom"/>
</dbReference>
<evidence type="ECO:0000313" key="3">
    <source>
        <dbReference type="EMBL" id="SMO41968.1"/>
    </source>
</evidence>
<proteinExistence type="predicted"/>
<name>A0A521B4D9_9RHOB</name>
<dbReference type="SUPFAM" id="SSF52821">
    <property type="entry name" value="Rhodanese/Cell cycle control phosphatase"/>
    <property type="match status" value="1"/>
</dbReference>
<sequence>MITRRTLLTTSVVTFALPVAAYANMTTITAQEANAGLQQGNLILIDVRTPQEWGQTGVAKGAWMLDMTHRDFGNWLMTAIQRNPDHQIAIICRTGSRTGRLMQVLQQNGITNILDVTEGMIGGPRGTGWIPSGLPTVPAQQAFDAMPKDLKAASDVVPAD</sequence>
<dbReference type="EMBL" id="FXTO01000002">
    <property type="protein sequence ID" value="SMO41968.1"/>
    <property type="molecule type" value="Genomic_DNA"/>
</dbReference>
<dbReference type="PROSITE" id="PS50206">
    <property type="entry name" value="RHODANESE_3"/>
    <property type="match status" value="1"/>
</dbReference>
<dbReference type="SMART" id="SM00450">
    <property type="entry name" value="RHOD"/>
    <property type="match status" value="1"/>
</dbReference>
<feature type="chain" id="PRO_5021991465" evidence="1">
    <location>
        <begin position="24"/>
        <end position="160"/>
    </location>
</feature>
<accession>A0A521B4D9</accession>
<dbReference type="CDD" id="cd00158">
    <property type="entry name" value="RHOD"/>
    <property type="match status" value="1"/>
</dbReference>
<evidence type="ECO:0000313" key="4">
    <source>
        <dbReference type="Proteomes" id="UP000316030"/>
    </source>
</evidence>
<dbReference type="AlphaFoldDB" id="A0A521B4D9"/>
<reference evidence="3 4" key="1">
    <citation type="submission" date="2017-05" db="EMBL/GenBank/DDBJ databases">
        <authorList>
            <person name="Varghese N."/>
            <person name="Submissions S."/>
        </authorList>
    </citation>
    <scope>NUCLEOTIDE SEQUENCE [LARGE SCALE GENOMIC DNA]</scope>
    <source>
        <strain evidence="3 4">DSM 29506</strain>
    </source>
</reference>
<keyword evidence="3" id="KW-0808">Transferase</keyword>
<dbReference type="Gene3D" id="3.40.250.10">
    <property type="entry name" value="Rhodanese-like domain"/>
    <property type="match status" value="1"/>
</dbReference>
<keyword evidence="4" id="KW-1185">Reference proteome</keyword>
<dbReference type="GO" id="GO:0016740">
    <property type="term" value="F:transferase activity"/>
    <property type="evidence" value="ECO:0007669"/>
    <property type="project" value="UniProtKB-KW"/>
</dbReference>
<evidence type="ECO:0000259" key="2">
    <source>
        <dbReference type="PROSITE" id="PS50206"/>
    </source>
</evidence>
<gene>
    <name evidence="3" type="ORF">SAMN06265173_102101</name>
</gene>
<organism evidence="3 4">
    <name type="scientific">Thalassovita litoralis</name>
    <dbReference type="NCBI Taxonomy" id="1010611"/>
    <lineage>
        <taxon>Bacteria</taxon>
        <taxon>Pseudomonadati</taxon>
        <taxon>Pseudomonadota</taxon>
        <taxon>Alphaproteobacteria</taxon>
        <taxon>Rhodobacterales</taxon>
        <taxon>Roseobacteraceae</taxon>
        <taxon>Thalassovita</taxon>
    </lineage>
</organism>
<dbReference type="Pfam" id="PF00581">
    <property type="entry name" value="Rhodanese"/>
    <property type="match status" value="1"/>
</dbReference>
<feature type="signal peptide" evidence="1">
    <location>
        <begin position="1"/>
        <end position="23"/>
    </location>
</feature>
<dbReference type="Proteomes" id="UP000316030">
    <property type="component" value="Unassembled WGS sequence"/>
</dbReference>